<evidence type="ECO:0000313" key="3">
    <source>
        <dbReference type="EMBL" id="MZH57255.1"/>
    </source>
</evidence>
<reference evidence="2" key="4">
    <citation type="journal article" date="2022" name="Clin. Infect. Dis.">
        <title>Association between Clostridium innocuum and antibiotic-associated diarrhea in adults and children: A cross-sectional study and comparative genomics analysis.</title>
        <authorList>
            <person name="Cherny K.E."/>
            <person name="Muscat E.B."/>
            <person name="Balaji A."/>
            <person name="Mukherjee J."/>
            <person name="Ozer E.A."/>
            <person name="Angarone M.P."/>
            <person name="Hauser A.R."/>
            <person name="Sichel J.S."/>
            <person name="Amponsah E."/>
            <person name="Kociolek L.K."/>
        </authorList>
    </citation>
    <scope>NUCLEOTIDE SEQUENCE</scope>
    <source>
        <strain evidence="2">NU1-AC-029v</strain>
    </source>
</reference>
<dbReference type="RefSeq" id="WP_002608025.1">
    <property type="nucleotide sequence ID" value="NZ_AP025565.1"/>
</dbReference>
<dbReference type="Proteomes" id="UP000604383">
    <property type="component" value="Unassembled WGS sequence"/>
</dbReference>
<dbReference type="EMBL" id="CP048838">
    <property type="protein sequence ID" value="QJA01894.1"/>
    <property type="molecule type" value="Genomic_DNA"/>
</dbReference>
<dbReference type="Proteomes" id="UP000503330">
    <property type="component" value="Chromosome"/>
</dbReference>
<dbReference type="AlphaFoldDB" id="A0A099I4B7"/>
<dbReference type="GeneID" id="61924947"/>
<dbReference type="EMBL" id="WWTN01000032">
    <property type="protein sequence ID" value="MZH57255.1"/>
    <property type="molecule type" value="Genomic_DNA"/>
</dbReference>
<reference evidence="1 5" key="1">
    <citation type="submission" date="2014-08" db="EMBL/GenBank/DDBJ databases">
        <title>Clostridium innocuum, an unnegligible vancomycin-resistant pathogen causing extra-intestinal infections.</title>
        <authorList>
            <person name="Feng Y."/>
            <person name="Chiu C.-H."/>
        </authorList>
    </citation>
    <scope>NUCLEOTIDE SEQUENCE [LARGE SCALE GENOMIC DNA]</scope>
    <source>
        <strain evidence="1 5">AN88</strain>
    </source>
</reference>
<name>A0A099I4B7_CLOIN</name>
<evidence type="ECO:0000313" key="6">
    <source>
        <dbReference type="Proteomes" id="UP000503330"/>
    </source>
</evidence>
<proteinExistence type="predicted"/>
<evidence type="ECO:0000313" key="4">
    <source>
        <dbReference type="EMBL" id="QJA01894.1"/>
    </source>
</evidence>
<dbReference type="EMBL" id="JQIF01000083">
    <property type="protein sequence ID" value="KGJ52107.1"/>
    <property type="molecule type" value="Genomic_DNA"/>
</dbReference>
<evidence type="ECO:0000313" key="2">
    <source>
        <dbReference type="EMBL" id="MCR0234451.1"/>
    </source>
</evidence>
<reference evidence="3" key="2">
    <citation type="journal article" date="2019" name="Nat. Med.">
        <title>A library of human gut bacterial isolates paired with longitudinal multiomics data enables mechanistic microbiome research.</title>
        <authorList>
            <person name="Poyet M."/>
            <person name="Groussin M."/>
            <person name="Gibbons S.M."/>
            <person name="Avila-Pacheco J."/>
            <person name="Jiang X."/>
            <person name="Kearney S.M."/>
            <person name="Perrotta A.R."/>
            <person name="Berdy B."/>
            <person name="Zhao S."/>
            <person name="Lieberman T.D."/>
            <person name="Swanson P.K."/>
            <person name="Smith M."/>
            <person name="Roesemann S."/>
            <person name="Alexander J.E."/>
            <person name="Rich S.A."/>
            <person name="Livny J."/>
            <person name="Vlamakis H."/>
            <person name="Clish C."/>
            <person name="Bullock K."/>
            <person name="Deik A."/>
            <person name="Scott J."/>
            <person name="Pierce K.A."/>
            <person name="Xavier R.J."/>
            <person name="Alm E.J."/>
        </authorList>
    </citation>
    <scope>NUCLEOTIDE SEQUENCE</scope>
    <source>
        <strain evidence="3">BIOML-A12</strain>
    </source>
</reference>
<sequence>MRIKNDDVLAHLRSFGFTMQENNAQGFIRWQKRIGDMLVTIANGQFENKIRVSLLQDRNGNIRTSYKDILAYTELICSLQDAGLTGMSQDCTCYQEEDVVEPMDNPLISFPRKPEGFMAQ</sequence>
<evidence type="ECO:0000313" key="1">
    <source>
        <dbReference type="EMBL" id="KGJ52107.1"/>
    </source>
</evidence>
<reference evidence="4 6" key="3">
    <citation type="submission" date="2020-02" db="EMBL/GenBank/DDBJ databases">
        <authorList>
            <person name="Kociolek L.K."/>
            <person name="Ozer E.A."/>
        </authorList>
    </citation>
    <scope>NUCLEOTIDE SEQUENCE [LARGE SCALE GENOMIC DNA]</scope>
    <source>
        <strain evidence="4 6">ATCC 14501</strain>
    </source>
</reference>
<dbReference type="EMBL" id="JAKTMA010000033">
    <property type="protein sequence ID" value="MCR0234451.1"/>
    <property type="molecule type" value="Genomic_DNA"/>
</dbReference>
<evidence type="ECO:0000313" key="5">
    <source>
        <dbReference type="Proteomes" id="UP000030008"/>
    </source>
</evidence>
<gene>
    <name evidence="1" type="ORF">CIAN88_16535</name>
    <name evidence="4" type="ORF">G4D54_05380</name>
    <name evidence="3" type="ORF">GT664_16260</name>
    <name evidence="2" type="ORF">MKC95_16905</name>
</gene>
<organism evidence="1 5">
    <name type="scientific">Clostridium innocuum</name>
    <dbReference type="NCBI Taxonomy" id="1522"/>
    <lineage>
        <taxon>Bacteria</taxon>
        <taxon>Bacillati</taxon>
        <taxon>Bacillota</taxon>
        <taxon>Clostridia</taxon>
        <taxon>Eubacteriales</taxon>
        <taxon>Clostridiaceae</taxon>
        <taxon>Clostridium</taxon>
    </lineage>
</organism>
<dbReference type="Proteomes" id="UP000030008">
    <property type="component" value="Unassembled WGS sequence"/>
</dbReference>
<dbReference type="Proteomes" id="UP001203972">
    <property type="component" value="Unassembled WGS sequence"/>
</dbReference>
<accession>A0A099I4B7</accession>
<protein>
    <submittedName>
        <fullName evidence="1">Uncharacterized protein</fullName>
    </submittedName>
</protein>